<dbReference type="InterPro" id="IPR049932">
    <property type="entry name" value="NEAP1-4"/>
</dbReference>
<proteinExistence type="predicted"/>
<dbReference type="OrthoDB" id="1912966at2759"/>
<dbReference type="PANTHER" id="PTHR48145">
    <property type="entry name" value="NUCLEAR ENVELOPE-ASSOCIATED PROTEIN 1"/>
    <property type="match status" value="1"/>
</dbReference>
<protein>
    <submittedName>
        <fullName evidence="2">Uncharacterized protein</fullName>
    </submittedName>
</protein>
<dbReference type="SUPFAM" id="SSF57997">
    <property type="entry name" value="Tropomyosin"/>
    <property type="match status" value="1"/>
</dbReference>
<name>A0A0K9PK44_ZOSMR</name>
<accession>A0A0K9PK44</accession>
<dbReference type="AlphaFoldDB" id="A0A0K9PK44"/>
<dbReference type="Proteomes" id="UP000036987">
    <property type="component" value="Unassembled WGS sequence"/>
</dbReference>
<evidence type="ECO:0000313" key="3">
    <source>
        <dbReference type="Proteomes" id="UP000036987"/>
    </source>
</evidence>
<reference evidence="3" key="1">
    <citation type="journal article" date="2016" name="Nature">
        <title>The genome of the seagrass Zostera marina reveals angiosperm adaptation to the sea.</title>
        <authorList>
            <person name="Olsen J.L."/>
            <person name="Rouze P."/>
            <person name="Verhelst B."/>
            <person name="Lin Y.-C."/>
            <person name="Bayer T."/>
            <person name="Collen J."/>
            <person name="Dattolo E."/>
            <person name="De Paoli E."/>
            <person name="Dittami S."/>
            <person name="Maumus F."/>
            <person name="Michel G."/>
            <person name="Kersting A."/>
            <person name="Lauritano C."/>
            <person name="Lohaus R."/>
            <person name="Toepel M."/>
            <person name="Tonon T."/>
            <person name="Vanneste K."/>
            <person name="Amirebrahimi M."/>
            <person name="Brakel J."/>
            <person name="Bostroem C."/>
            <person name="Chovatia M."/>
            <person name="Grimwood J."/>
            <person name="Jenkins J.W."/>
            <person name="Jueterbock A."/>
            <person name="Mraz A."/>
            <person name="Stam W.T."/>
            <person name="Tice H."/>
            <person name="Bornberg-Bauer E."/>
            <person name="Green P.J."/>
            <person name="Pearson G.A."/>
            <person name="Procaccini G."/>
            <person name="Duarte C.M."/>
            <person name="Schmutz J."/>
            <person name="Reusch T.B.H."/>
            <person name="Van de Peer Y."/>
        </authorList>
    </citation>
    <scope>NUCLEOTIDE SEQUENCE [LARGE SCALE GENOMIC DNA]</scope>
    <source>
        <strain evidence="3">cv. Finnish</strain>
    </source>
</reference>
<feature type="coiled-coil region" evidence="1">
    <location>
        <begin position="234"/>
        <end position="275"/>
    </location>
</feature>
<dbReference type="GO" id="GO:0005654">
    <property type="term" value="C:nucleoplasm"/>
    <property type="evidence" value="ECO:0000318"/>
    <property type="project" value="GO_Central"/>
</dbReference>
<dbReference type="EMBL" id="LFYR01000777">
    <property type="protein sequence ID" value="KMZ69341.1"/>
    <property type="molecule type" value="Genomic_DNA"/>
</dbReference>
<evidence type="ECO:0000256" key="1">
    <source>
        <dbReference type="SAM" id="Coils"/>
    </source>
</evidence>
<evidence type="ECO:0000313" key="2">
    <source>
        <dbReference type="EMBL" id="KMZ69341.1"/>
    </source>
</evidence>
<keyword evidence="1" id="KW-0175">Coiled coil</keyword>
<gene>
    <name evidence="2" type="ORF">ZOSMA_216G00100</name>
</gene>
<sequence>MDPLLKELDEKKQLFQRSVLSLTSDLKDAQTQFAQLEVSYNRETKIGQEAENEVKNMKAKVCELQRNLDVRDEKLKSSLISANQDLDDLRTKLSITQAAENASVALCQSTQTKCISLTKELDEKNSVLKDYEERLKTLELQLSLLENDPQSREHSQILLRGEVKPNEREVMVLPPTSTKDNKIARKSDNIRGDVFVRFTEEVKFLSMHWKHTTNEFQSQMEKHQRNDLELKKRVLKLELCLQETRAQMRKLQRMEDRRNSDVKELKDELARLRLKENPTNCGEQCNYFWEGSGFRIIASVSMFIFVIFAR</sequence>
<comment type="caution">
    <text evidence="2">The sequence shown here is derived from an EMBL/GenBank/DDBJ whole genome shotgun (WGS) entry which is preliminary data.</text>
</comment>
<organism evidence="2 3">
    <name type="scientific">Zostera marina</name>
    <name type="common">Eelgrass</name>
    <dbReference type="NCBI Taxonomy" id="29655"/>
    <lineage>
        <taxon>Eukaryota</taxon>
        <taxon>Viridiplantae</taxon>
        <taxon>Streptophyta</taxon>
        <taxon>Embryophyta</taxon>
        <taxon>Tracheophyta</taxon>
        <taxon>Spermatophyta</taxon>
        <taxon>Magnoliopsida</taxon>
        <taxon>Liliopsida</taxon>
        <taxon>Zosteraceae</taxon>
        <taxon>Zostera</taxon>
    </lineage>
</organism>
<keyword evidence="3" id="KW-1185">Reference proteome</keyword>
<feature type="coiled-coil region" evidence="1">
    <location>
        <begin position="114"/>
        <end position="148"/>
    </location>
</feature>
<dbReference type="PANTHER" id="PTHR48145:SF5">
    <property type="entry name" value="NUCLEAR ENVELOPE-ASSOCIATED PROTEIN 2"/>
    <property type="match status" value="1"/>
</dbReference>
<dbReference type="GO" id="GO:0005635">
    <property type="term" value="C:nuclear envelope"/>
    <property type="evidence" value="ECO:0000318"/>
    <property type="project" value="GO_Central"/>
</dbReference>